<dbReference type="Gene3D" id="1.10.287.130">
    <property type="match status" value="1"/>
</dbReference>
<evidence type="ECO:0000256" key="2">
    <source>
        <dbReference type="ARBA" id="ARBA00006402"/>
    </source>
</evidence>
<dbReference type="Proteomes" id="UP000641646">
    <property type="component" value="Unassembled WGS sequence"/>
</dbReference>
<dbReference type="SUPFAM" id="SSF47384">
    <property type="entry name" value="Homodimeric domain of signal transducing histidine kinase"/>
    <property type="match status" value="1"/>
</dbReference>
<dbReference type="SMART" id="SM00387">
    <property type="entry name" value="HATPase_c"/>
    <property type="match status" value="1"/>
</dbReference>
<dbReference type="InterPro" id="IPR036890">
    <property type="entry name" value="HATPase_C_sf"/>
</dbReference>
<dbReference type="Pfam" id="PF02518">
    <property type="entry name" value="HATPase_c"/>
    <property type="match status" value="1"/>
</dbReference>
<keyword evidence="4" id="KW-0597">Phosphoprotein</keyword>
<dbReference type="Gene3D" id="1.10.490.70">
    <property type="entry name" value="Histidine kinase N-terminal domain"/>
    <property type="match status" value="1"/>
</dbReference>
<evidence type="ECO:0000313" key="11">
    <source>
        <dbReference type="Proteomes" id="UP000641646"/>
    </source>
</evidence>
<dbReference type="Gene3D" id="3.30.565.10">
    <property type="entry name" value="Histidine kinase-like ATPase, C-terminal domain"/>
    <property type="match status" value="1"/>
</dbReference>
<dbReference type="InterPro" id="IPR003661">
    <property type="entry name" value="HisK_dim/P_dom"/>
</dbReference>
<name>A0A926VHP2_9CYAN</name>
<dbReference type="SUPFAM" id="SSF55874">
    <property type="entry name" value="ATPase domain of HSP90 chaperone/DNA topoisomerase II/histidine kinase"/>
    <property type="match status" value="1"/>
</dbReference>
<dbReference type="RefSeq" id="WP_190466094.1">
    <property type="nucleotide sequence ID" value="NZ_JACJPW010000044.1"/>
</dbReference>
<dbReference type="CDD" id="cd16922">
    <property type="entry name" value="HATPase_EvgS-ArcB-TorS-like"/>
    <property type="match status" value="1"/>
</dbReference>
<evidence type="ECO:0000313" key="10">
    <source>
        <dbReference type="EMBL" id="MBD2182892.1"/>
    </source>
</evidence>
<accession>A0A926VHP2</accession>
<dbReference type="Pfam" id="PF14361">
    <property type="entry name" value="RsbRD_N"/>
    <property type="match status" value="1"/>
</dbReference>
<evidence type="ECO:0000256" key="6">
    <source>
        <dbReference type="ARBA" id="ARBA00022777"/>
    </source>
</evidence>
<dbReference type="InterPro" id="IPR025751">
    <property type="entry name" value="RsbRD_N_dom"/>
</dbReference>
<dbReference type="AlphaFoldDB" id="A0A926VHP2"/>
<comment type="caution">
    <text evidence="10">The sequence shown here is derived from an EMBL/GenBank/DDBJ whole genome shotgun (WGS) entry which is preliminary data.</text>
</comment>
<dbReference type="InterPro" id="IPR004358">
    <property type="entry name" value="Sig_transdc_His_kin-like_C"/>
</dbReference>
<dbReference type="PROSITE" id="PS50109">
    <property type="entry name" value="HIS_KIN"/>
    <property type="match status" value="1"/>
</dbReference>
<gene>
    <name evidence="10" type="ORF">H6G03_17775</name>
</gene>
<dbReference type="GO" id="GO:0005886">
    <property type="term" value="C:plasma membrane"/>
    <property type="evidence" value="ECO:0007669"/>
    <property type="project" value="TreeGrafter"/>
</dbReference>
<dbReference type="EC" id="2.7.13.3" evidence="3"/>
<dbReference type="InterPro" id="IPR003594">
    <property type="entry name" value="HATPase_dom"/>
</dbReference>
<dbReference type="CDD" id="cd00082">
    <property type="entry name" value="HisKA"/>
    <property type="match status" value="1"/>
</dbReference>
<reference evidence="10" key="1">
    <citation type="journal article" date="2015" name="ISME J.">
        <title>Draft Genome Sequence of Streptomyces incarnatus NRRL8089, which Produces the Nucleoside Antibiotic Sinefungin.</title>
        <authorList>
            <person name="Oshima K."/>
            <person name="Hattori M."/>
            <person name="Shimizu H."/>
            <person name="Fukuda K."/>
            <person name="Nemoto M."/>
            <person name="Inagaki K."/>
            <person name="Tamura T."/>
        </authorList>
    </citation>
    <scope>NUCLEOTIDE SEQUENCE</scope>
    <source>
        <strain evidence="10">FACHB-1375</strain>
    </source>
</reference>
<keyword evidence="7" id="KW-0902">Two-component regulatory system</keyword>
<dbReference type="PANTHER" id="PTHR43047">
    <property type="entry name" value="TWO-COMPONENT HISTIDINE PROTEIN KINASE"/>
    <property type="match status" value="1"/>
</dbReference>
<feature type="domain" description="Histidine kinase" evidence="9">
    <location>
        <begin position="171"/>
        <end position="395"/>
    </location>
</feature>
<evidence type="ECO:0000259" key="9">
    <source>
        <dbReference type="PROSITE" id="PS50109"/>
    </source>
</evidence>
<dbReference type="GO" id="GO:0009927">
    <property type="term" value="F:histidine phosphotransfer kinase activity"/>
    <property type="evidence" value="ECO:0007669"/>
    <property type="project" value="TreeGrafter"/>
</dbReference>
<dbReference type="EMBL" id="JACJPW010000044">
    <property type="protein sequence ID" value="MBD2182892.1"/>
    <property type="molecule type" value="Genomic_DNA"/>
</dbReference>
<sequence length="397" mass="44488">MFDPSQILAAKIDQIVEKWMDAVRKDKHVESAKNLSDTALSNSLTILLDQLVKALSHSQAENRTTIIDASVEHGTHRAKEGFDPAEITWEYSILRRVIFSEIEPELLQCPPQEITRALDLINGVIDEAISQCFKSYVEGRLEEIDRIQAQLSLTNQELKRLVRASQDSLAYMAHEFKTPLTAIIGFSDTFLRQQRKAVKSEDSLPNIRNIERVLDGGRHLLHIVNDALELARYESGQIKLNLVPTQVSLIIDEVTEMIKPLAQAKNLDLQVNCDRAPVEAIVDPLRLQGILINLLSNAVRYTDRGCVIIECLAQADQKWSIRITDTGIGIAPHDRERIFEPYSQAFGKDARRDKESTGLGLAIVARLVKLLQGEIHLDSQKGVGSTFTVTFPLQITA</sequence>
<dbReference type="InterPro" id="IPR036097">
    <property type="entry name" value="HisK_dim/P_sf"/>
</dbReference>
<dbReference type="Pfam" id="PF00512">
    <property type="entry name" value="HisKA"/>
    <property type="match status" value="1"/>
</dbReference>
<dbReference type="FunFam" id="3.30.565.10:FF:000010">
    <property type="entry name" value="Sensor histidine kinase RcsC"/>
    <property type="match status" value="1"/>
</dbReference>
<evidence type="ECO:0000256" key="1">
    <source>
        <dbReference type="ARBA" id="ARBA00000085"/>
    </source>
</evidence>
<dbReference type="PRINTS" id="PR00344">
    <property type="entry name" value="BCTRLSENSOR"/>
</dbReference>
<proteinExistence type="inferred from homology"/>
<comment type="similarity">
    <text evidence="2">In the N-terminal section; belongs to the phytochrome family.</text>
</comment>
<evidence type="ECO:0000256" key="3">
    <source>
        <dbReference type="ARBA" id="ARBA00012438"/>
    </source>
</evidence>
<dbReference type="SMART" id="SM00388">
    <property type="entry name" value="HisKA"/>
    <property type="match status" value="1"/>
</dbReference>
<dbReference type="InterPro" id="IPR005467">
    <property type="entry name" value="His_kinase_dom"/>
</dbReference>
<dbReference type="GO" id="GO:0000155">
    <property type="term" value="F:phosphorelay sensor kinase activity"/>
    <property type="evidence" value="ECO:0007669"/>
    <property type="project" value="InterPro"/>
</dbReference>
<evidence type="ECO:0000256" key="8">
    <source>
        <dbReference type="ARBA" id="ARBA00074306"/>
    </source>
</evidence>
<reference evidence="10" key="2">
    <citation type="submission" date="2020-08" db="EMBL/GenBank/DDBJ databases">
        <authorList>
            <person name="Chen M."/>
            <person name="Teng W."/>
            <person name="Zhao L."/>
            <person name="Hu C."/>
            <person name="Zhou Y."/>
            <person name="Han B."/>
            <person name="Song L."/>
            <person name="Shu W."/>
        </authorList>
    </citation>
    <scope>NUCLEOTIDE SEQUENCE</scope>
    <source>
        <strain evidence="10">FACHB-1375</strain>
    </source>
</reference>
<protein>
    <recommendedName>
        <fullName evidence="8">Circadian input-output histidine kinase CikA</fullName>
        <ecNumber evidence="3">2.7.13.3</ecNumber>
    </recommendedName>
</protein>
<organism evidence="10 11">
    <name type="scientific">Aerosakkonema funiforme FACHB-1375</name>
    <dbReference type="NCBI Taxonomy" id="2949571"/>
    <lineage>
        <taxon>Bacteria</taxon>
        <taxon>Bacillati</taxon>
        <taxon>Cyanobacteriota</taxon>
        <taxon>Cyanophyceae</taxon>
        <taxon>Oscillatoriophycideae</taxon>
        <taxon>Aerosakkonematales</taxon>
        <taxon>Aerosakkonemataceae</taxon>
        <taxon>Aerosakkonema</taxon>
    </lineage>
</organism>
<evidence type="ECO:0000256" key="5">
    <source>
        <dbReference type="ARBA" id="ARBA00022679"/>
    </source>
</evidence>
<comment type="catalytic activity">
    <reaction evidence="1">
        <text>ATP + protein L-histidine = ADP + protein N-phospho-L-histidine.</text>
        <dbReference type="EC" id="2.7.13.3"/>
    </reaction>
</comment>
<keyword evidence="5" id="KW-0808">Transferase</keyword>
<evidence type="ECO:0000256" key="4">
    <source>
        <dbReference type="ARBA" id="ARBA00022553"/>
    </source>
</evidence>
<keyword evidence="6 10" id="KW-0418">Kinase</keyword>
<evidence type="ECO:0000256" key="7">
    <source>
        <dbReference type="ARBA" id="ARBA00023012"/>
    </source>
</evidence>
<dbReference type="PANTHER" id="PTHR43047:SF63">
    <property type="entry name" value="HISTIDINE KINASE"/>
    <property type="match status" value="1"/>
</dbReference>
<keyword evidence="11" id="KW-1185">Reference proteome</keyword>